<feature type="region of interest" description="Disordered" evidence="1">
    <location>
        <begin position="33"/>
        <end position="60"/>
    </location>
</feature>
<feature type="region of interest" description="Disordered" evidence="1">
    <location>
        <begin position="720"/>
        <end position="753"/>
    </location>
</feature>
<feature type="compositionally biased region" description="Polar residues" evidence="1">
    <location>
        <begin position="450"/>
        <end position="460"/>
    </location>
</feature>
<dbReference type="InParanoid" id="A0A1D3DAI4"/>
<evidence type="ECO:0000313" key="2">
    <source>
        <dbReference type="EMBL" id="OEH80453.1"/>
    </source>
</evidence>
<dbReference type="VEuPathDB" id="ToxoDB:LOC34619905"/>
<feature type="compositionally biased region" description="Polar residues" evidence="1">
    <location>
        <begin position="136"/>
        <end position="153"/>
    </location>
</feature>
<feature type="region of interest" description="Disordered" evidence="1">
    <location>
        <begin position="1724"/>
        <end position="1759"/>
    </location>
</feature>
<gene>
    <name evidence="2" type="ORF">cyc_03164</name>
</gene>
<dbReference type="Proteomes" id="UP000095192">
    <property type="component" value="Unassembled WGS sequence"/>
</dbReference>
<feature type="region of interest" description="Disordered" evidence="1">
    <location>
        <begin position="994"/>
        <end position="1040"/>
    </location>
</feature>
<feature type="compositionally biased region" description="Polar residues" evidence="1">
    <location>
        <begin position="116"/>
        <end position="125"/>
    </location>
</feature>
<organism evidence="2 3">
    <name type="scientific">Cyclospora cayetanensis</name>
    <dbReference type="NCBI Taxonomy" id="88456"/>
    <lineage>
        <taxon>Eukaryota</taxon>
        <taxon>Sar</taxon>
        <taxon>Alveolata</taxon>
        <taxon>Apicomplexa</taxon>
        <taxon>Conoidasida</taxon>
        <taxon>Coccidia</taxon>
        <taxon>Eucoccidiorida</taxon>
        <taxon>Eimeriorina</taxon>
        <taxon>Eimeriidae</taxon>
        <taxon>Cyclospora</taxon>
    </lineage>
</organism>
<dbReference type="VEuPathDB" id="ToxoDB:cyc_03164"/>
<sequence>METENDVERPPAAPLYPAANCCTTPLALHVAEGDTEEPLAFSTAPCSSDEDKSEDGSSEYLPVLQLSNGQCSHQSAAIDDCSSNSTNSHVATNSAAPTAQREACTVSLAIGPQAPPSLTSMSSTLEEPIPHDCASGLSSSEGCPSGPYNSGSETPVFLVTDPAAETSEADGDDEETSQDTSSQATEEGPPNSEASGPSKGPFRMPSFSDNAFDVLDCSSEGHLPHVGSACPLDTSSSVVSHDLPETYREEGIQETPPVRLDEVLGAFPAEGEETLVYPSWGSLVRETVSPARPEYRGPPTSSLEAHRFFLRIQQERRRKDLGIAEETPQSLRINKERIREPVARRELPRPEGAFKRPPRGGPLLDRPEPVGRLSFSSTHQPQGLRYGEAAFVNTCAQQKQPEFPRGPPDVPAVSPRTPRDTEPCETFLPLPQPSRHTGGHAGSPGEASDRSSFVGSQNVPPQDIQGGTKHAPAGLRSDLLWPKVEACNADAVESPLEACTEGLVGKSPRETPMGASLEREQEAHCCLAAVYEEEGQEITPNGGDDAPLLSFTPRTPGRHDNQALLRRAPIPQDPMRRPRQSPLLLDIGGPLNRDSFSRPYTRGEPPCQQPFSWQLPEKEMFDHDGGHTHPGTPHLPGKRKGGGWAPLEGDAYGDSRRAASQGNLEETPDEVEVVTMDTKEEAASDSPCEKSRGSPEAADEAGEYFPVPGASEALNEYAMEKEDTGVSENQNAFEKIPETKKELLQKPSHPQEAPKALTVAPLEAPQTAPLQTPLPHFPLRVAKQKRPTMTPDLEASASFSSPDTLPPSGNNACQLQEHEQRQLERQSAQLAGHASAVPCYDMRVDGSQAMPKGVPGGLHSAAPTGTNYMAAIPGSERPAISLVGKHNQTTSREMMAQESFTGTEDPENVLTATDTSLSYSLGYPFSHMAAAGAGETLQEENRATWTPAKNEGSLFQRQKLEALSSSEANNCGSPERLTLQMVRPESPFRAAAMFPPGGAGAPHSNSSHMQLPQSPSMTVSADSPSSVSTQFDVPVGDNQQTSRATEPLVILKNHAAECMYTQCNTAPTLAKARTSYGNLVPSSLTGTLPLTESLQTFREYPAPTRHQQRELRIHSEEQLGISGAMQMPVVPQQMTAEALRSPIAPLQRSVYRREAREEASVRRRSVEAWVAAPVTASGFGRPLGSRMLRSTSVQQLHEVVPVGPFLCCGDSEGPFKKNTKKSRLVSKTATTANQSPAQPQVGALQYGNQGSCKKKLFLGGASRIFGGKKRQGGLLSNEVSPLTPRPHVAASQAQPVAVSPTAVRLQIPQKPLLIRPLSTTEERIQHLLSPRLPQQKPLQQPPQQHRLFEQQLQPQCLGQHMTSMVLQQPYVVRPQAQLAQQPQPPLVQQTGDAADYLCPLGTSPPVFTASELPAFLPLGALKGYLTDPTADMCLPVPSPPRGPVGEALLLTGKALRVAGARLASGLGTLIKEVGAAVAEETIGILRNSIEVMQQPDAGHQISHQWSHRGPSTWRPIEPLHFGHEEPLPHRDAVLTKEDLDRSAIGNHCELQFEKALSAGGNRLGLSRDNTGTEGGAPIPMTDGSPHTDVVLMHSQGEDMDLLMGHVDPKDEIVESHYAAVPGLNHPEEPPAADITSPQHIASPQVPQDNQPKRQDMTEEVDHSEHEQPLQEDADDYQSSPKAQRAVLVKPFPPLPHMPTECPLEGLPEDVRKDPEVIEAKREAGERLASRWRSPHRLSYTGGGSRGTLLPRTPYEDLHF</sequence>
<feature type="compositionally biased region" description="Polar residues" evidence="1">
    <location>
        <begin position="82"/>
        <end position="97"/>
    </location>
</feature>
<keyword evidence="3" id="KW-1185">Reference proteome</keyword>
<feature type="compositionally biased region" description="Polar residues" evidence="1">
    <location>
        <begin position="1635"/>
        <end position="1649"/>
    </location>
</feature>
<name>A0A1D3DAI4_9EIME</name>
<evidence type="ECO:0000313" key="3">
    <source>
        <dbReference type="Proteomes" id="UP000095192"/>
    </source>
</evidence>
<feature type="region of interest" description="Disordered" evidence="1">
    <location>
        <begin position="572"/>
        <end position="591"/>
    </location>
</feature>
<feature type="compositionally biased region" description="Polar residues" evidence="1">
    <location>
        <begin position="1003"/>
        <end position="1040"/>
    </location>
</feature>
<feature type="region of interest" description="Disordered" evidence="1">
    <location>
        <begin position="342"/>
        <end position="380"/>
    </location>
</feature>
<feature type="compositionally biased region" description="Basic and acidic residues" evidence="1">
    <location>
        <begin position="342"/>
        <end position="354"/>
    </location>
</feature>
<feature type="compositionally biased region" description="Basic and acidic residues" evidence="1">
    <location>
        <begin position="1650"/>
        <end position="1668"/>
    </location>
</feature>
<feature type="region of interest" description="Disordered" evidence="1">
    <location>
        <begin position="1621"/>
        <end position="1681"/>
    </location>
</feature>
<dbReference type="EMBL" id="JROU02000076">
    <property type="protein sequence ID" value="OEH80453.1"/>
    <property type="molecule type" value="Genomic_DNA"/>
</dbReference>
<feature type="compositionally biased region" description="Basic and acidic residues" evidence="1">
    <location>
        <begin position="677"/>
        <end position="693"/>
    </location>
</feature>
<feature type="region of interest" description="Disordered" evidence="1">
    <location>
        <begin position="792"/>
        <end position="830"/>
    </location>
</feature>
<feature type="compositionally biased region" description="Basic and acidic residues" evidence="1">
    <location>
        <begin position="735"/>
        <end position="744"/>
    </location>
</feature>
<reference evidence="2 3" key="1">
    <citation type="journal article" date="2016" name="BMC Genomics">
        <title>Comparative genomics reveals Cyclospora cayetanensis possesses coccidia-like metabolism and invasion components but unique surface antigens.</title>
        <authorList>
            <person name="Liu S."/>
            <person name="Wang L."/>
            <person name="Zheng H."/>
            <person name="Xu Z."/>
            <person name="Roellig D.M."/>
            <person name="Li N."/>
            <person name="Frace M.A."/>
            <person name="Tang K."/>
            <person name="Arrowood M.J."/>
            <person name="Moss D.M."/>
            <person name="Zhang L."/>
            <person name="Feng Y."/>
            <person name="Xiao L."/>
        </authorList>
    </citation>
    <scope>NUCLEOTIDE SEQUENCE [LARGE SCALE GENOMIC DNA]</scope>
    <source>
        <strain evidence="2 3">CHN_HEN01</strain>
    </source>
</reference>
<feature type="region of interest" description="Disordered" evidence="1">
    <location>
        <begin position="82"/>
        <end position="207"/>
    </location>
</feature>
<evidence type="ECO:0000256" key="1">
    <source>
        <dbReference type="SAM" id="MobiDB-lite"/>
    </source>
</evidence>
<feature type="region of interest" description="Disordered" evidence="1">
    <location>
        <begin position="619"/>
        <end position="706"/>
    </location>
</feature>
<feature type="region of interest" description="Disordered" evidence="1">
    <location>
        <begin position="395"/>
        <end position="474"/>
    </location>
</feature>
<feature type="compositionally biased region" description="Acidic residues" evidence="1">
    <location>
        <begin position="167"/>
        <end position="177"/>
    </location>
</feature>
<feature type="compositionally biased region" description="Polar residues" evidence="1">
    <location>
        <begin position="797"/>
        <end position="813"/>
    </location>
</feature>
<comment type="caution">
    <text evidence="2">The sequence shown here is derived from an EMBL/GenBank/DDBJ whole genome shotgun (WGS) entry which is preliminary data.</text>
</comment>
<proteinExistence type="predicted"/>
<protein>
    <submittedName>
        <fullName evidence="2">Uncharacterized protein</fullName>
    </submittedName>
</protein>
<accession>A0A1D3DAI4</accession>